<keyword evidence="3" id="KW-1185">Reference proteome</keyword>
<feature type="compositionally biased region" description="Polar residues" evidence="1">
    <location>
        <begin position="516"/>
        <end position="528"/>
    </location>
</feature>
<gene>
    <name evidence="2" type="ORF">CTI12_AA042120</name>
</gene>
<feature type="compositionally biased region" description="Polar residues" evidence="1">
    <location>
        <begin position="451"/>
        <end position="467"/>
    </location>
</feature>
<protein>
    <recommendedName>
        <fullName evidence="4">COP1-interacting protein 7</fullName>
    </recommendedName>
</protein>
<feature type="compositionally biased region" description="Basic and acidic residues" evidence="1">
    <location>
        <begin position="530"/>
        <end position="541"/>
    </location>
</feature>
<evidence type="ECO:0000313" key="3">
    <source>
        <dbReference type="Proteomes" id="UP000245207"/>
    </source>
</evidence>
<dbReference type="AlphaFoldDB" id="A0A2U1QE10"/>
<dbReference type="Proteomes" id="UP000245207">
    <property type="component" value="Unassembled WGS sequence"/>
</dbReference>
<feature type="compositionally biased region" description="Basic and acidic residues" evidence="1">
    <location>
        <begin position="849"/>
        <end position="863"/>
    </location>
</feature>
<feature type="compositionally biased region" description="Polar residues" evidence="1">
    <location>
        <begin position="864"/>
        <end position="881"/>
    </location>
</feature>
<feature type="compositionally biased region" description="Polar residues" evidence="1">
    <location>
        <begin position="319"/>
        <end position="329"/>
    </location>
</feature>
<feature type="region of interest" description="Disordered" evidence="1">
    <location>
        <begin position="679"/>
        <end position="898"/>
    </location>
</feature>
<evidence type="ECO:0000313" key="2">
    <source>
        <dbReference type="EMBL" id="PWA96234.1"/>
    </source>
</evidence>
<feature type="compositionally biased region" description="Polar residues" evidence="1">
    <location>
        <begin position="1105"/>
        <end position="1115"/>
    </location>
</feature>
<feature type="compositionally biased region" description="Polar residues" evidence="1">
    <location>
        <begin position="270"/>
        <end position="280"/>
    </location>
</feature>
<name>A0A2U1QE10_ARTAN</name>
<feature type="compositionally biased region" description="Low complexity" evidence="1">
    <location>
        <begin position="777"/>
        <end position="793"/>
    </location>
</feature>
<organism evidence="2 3">
    <name type="scientific">Artemisia annua</name>
    <name type="common">Sweet wormwood</name>
    <dbReference type="NCBI Taxonomy" id="35608"/>
    <lineage>
        <taxon>Eukaryota</taxon>
        <taxon>Viridiplantae</taxon>
        <taxon>Streptophyta</taxon>
        <taxon>Embryophyta</taxon>
        <taxon>Tracheophyta</taxon>
        <taxon>Spermatophyta</taxon>
        <taxon>Magnoliopsida</taxon>
        <taxon>eudicotyledons</taxon>
        <taxon>Gunneridae</taxon>
        <taxon>Pentapetalae</taxon>
        <taxon>asterids</taxon>
        <taxon>campanulids</taxon>
        <taxon>Asterales</taxon>
        <taxon>Asteraceae</taxon>
        <taxon>Asteroideae</taxon>
        <taxon>Anthemideae</taxon>
        <taxon>Artemisiinae</taxon>
        <taxon>Artemisia</taxon>
    </lineage>
</organism>
<evidence type="ECO:0008006" key="4">
    <source>
        <dbReference type="Google" id="ProtNLM"/>
    </source>
</evidence>
<feature type="compositionally biased region" description="Basic and acidic residues" evidence="1">
    <location>
        <begin position="694"/>
        <end position="722"/>
    </location>
</feature>
<dbReference type="OrthoDB" id="767933at2759"/>
<feature type="compositionally biased region" description="Polar residues" evidence="1">
    <location>
        <begin position="415"/>
        <end position="436"/>
    </location>
</feature>
<sequence>MEFDTILDYAAFQLSPRHSRCELYVSGNGNTEKLASGLVKPFMTHLKVVEEQVALSAKSIKLEVDKRKNVDSWFTKGTLERFVRFVSTPEIVELVVTYDAEMSQLEAARKIYSQGSSEQTSSNSGDGRSGAAARADATKKELLRAIDVRLTAVEQDLNTACARAFAAGFNHDTVSDLQLFAERFGAARLNEACCKYISLLDRRPELFNHLSKSSFVDQSAIRSSYTSDMSLDDDPPTITPEPPTKPSTASQIVKKEEVVSSVPPEEPLAQTATQPSSRRLSVQDRISLFENKQKEVGSATGSGGKPPAVAKPELRRLSSDTSHATSNASVLRRWSGASDMSIDLSVEKKETDSPKPPSNETPTPSNQTPTPSIEIPTEVKKSQPDSKDETSTSTCRSEIVVETSTGLRRMVSEESVGSNQLTSNMEKTQSWSSLTNLEDDSMETRLKPRTQIKTGNQDRFGATNQQEIRPPIAEQPIEPASKPPALKAPSKNTGSGSKIQEAFAASQHRENEIGSLRSQSRSNNSAETQETDRKQFGESRLQKPKVLRDGSSNIQSLEPVVEQVPKSRQLKGNQELNDELKLKANELEKLFAEHKLRGPGDQSNTTRGRSKPSEEPEPEPAPTLTPAFEFEPKTEFKSPVQFTQVDSQNHRDALQRSFSEVAFSDDSRGKFYESYMKKREERLKEQSGTNKAQNEARLKAMHDRSAEIKAKLSWSADRHDDSVSSTRRRAERLRSFNARSAMKREQPLDFGQLEDDEDLGNGNGVSRGKKPLPVKNPSTSTPRTPAAPVPRSVSKLASGSGKRRVPSDNPLVQSVPNFSDLRKENTKPYSVASKAAARSQMRTHTRSRSTNEEPPPFKEEKPGRSSSLRKNTPTPTESSEVINEPVYKRSFHRKSNSIAKMKASMVLEAMRNGEDYDDEEEFDFTKLDSQDLVEEGMDHQINGQTDPVVTAELPSVQDSPGESPMSWNTRINQSFSYTHEASDNDAPAQPWNFNPAEEETDIARMRKKWGNTQKDILVANSSSALQSRKDMTKGFKRLLKFGRKSRGSDNLADWISVTTSEGDDDTEDGKDVSNRSSDELRKSRMGFLHEGSFNETDFYSDQVNTFQSSIPTPSTDFRPREDHLSGSSIKAHRSFFSLSSFRSKGSDSKLR</sequence>
<feature type="region of interest" description="Disordered" evidence="1">
    <location>
        <begin position="226"/>
        <end position="577"/>
    </location>
</feature>
<dbReference type="PANTHER" id="PTHR31008">
    <property type="entry name" value="COP1-INTERACTING PROTEIN-RELATED"/>
    <property type="match status" value="1"/>
</dbReference>
<feature type="compositionally biased region" description="Low complexity" evidence="1">
    <location>
        <begin position="360"/>
        <end position="372"/>
    </location>
</feature>
<feature type="region of interest" description="Disordered" evidence="1">
    <location>
        <begin position="591"/>
        <end position="626"/>
    </location>
</feature>
<feature type="compositionally biased region" description="Low complexity" evidence="1">
    <location>
        <begin position="479"/>
        <end position="491"/>
    </location>
</feature>
<feature type="region of interest" description="Disordered" evidence="1">
    <location>
        <begin position="1057"/>
        <end position="1083"/>
    </location>
</feature>
<evidence type="ECO:0000256" key="1">
    <source>
        <dbReference type="SAM" id="MobiDB-lite"/>
    </source>
</evidence>
<feature type="region of interest" description="Disordered" evidence="1">
    <location>
        <begin position="113"/>
        <end position="133"/>
    </location>
</feature>
<feature type="compositionally biased region" description="Basic and acidic residues" evidence="1">
    <location>
        <begin position="377"/>
        <end position="390"/>
    </location>
</feature>
<accession>A0A2U1QE10</accession>
<proteinExistence type="predicted"/>
<feature type="compositionally biased region" description="Polar residues" evidence="1">
    <location>
        <begin position="391"/>
        <end position="406"/>
    </location>
</feature>
<reference evidence="2 3" key="1">
    <citation type="journal article" date="2018" name="Mol. Plant">
        <title>The genome of Artemisia annua provides insight into the evolution of Asteraceae family and artemisinin biosynthesis.</title>
        <authorList>
            <person name="Shen Q."/>
            <person name="Zhang L."/>
            <person name="Liao Z."/>
            <person name="Wang S."/>
            <person name="Yan T."/>
            <person name="Shi P."/>
            <person name="Liu M."/>
            <person name="Fu X."/>
            <person name="Pan Q."/>
            <person name="Wang Y."/>
            <person name="Lv Z."/>
            <person name="Lu X."/>
            <person name="Zhang F."/>
            <person name="Jiang W."/>
            <person name="Ma Y."/>
            <person name="Chen M."/>
            <person name="Hao X."/>
            <person name="Li L."/>
            <person name="Tang Y."/>
            <person name="Lv G."/>
            <person name="Zhou Y."/>
            <person name="Sun X."/>
            <person name="Brodelius P.E."/>
            <person name="Rose J.K.C."/>
            <person name="Tang K."/>
        </authorList>
    </citation>
    <scope>NUCLEOTIDE SEQUENCE [LARGE SCALE GENOMIC DNA]</scope>
    <source>
        <strain evidence="3">cv. Huhao1</strain>
        <tissue evidence="2">Leaf</tissue>
    </source>
</reference>
<dbReference type="STRING" id="35608.A0A2U1QE10"/>
<comment type="caution">
    <text evidence="2">The sequence shown here is derived from an EMBL/GenBank/DDBJ whole genome shotgun (WGS) entry which is preliminary data.</text>
</comment>
<feature type="region of interest" description="Disordered" evidence="1">
    <location>
        <begin position="1105"/>
        <end position="1126"/>
    </location>
</feature>
<dbReference type="EMBL" id="PKPP01000189">
    <property type="protein sequence ID" value="PWA96234.1"/>
    <property type="molecule type" value="Genomic_DNA"/>
</dbReference>
<dbReference type="PANTHER" id="PTHR31008:SF15">
    <property type="entry name" value="GPI-ANCHORED ADHESIN-LIKE PROTEIN"/>
    <property type="match status" value="1"/>
</dbReference>
<feature type="compositionally biased region" description="Basic and acidic residues" evidence="1">
    <location>
        <begin position="1069"/>
        <end position="1082"/>
    </location>
</feature>